<evidence type="ECO:0000313" key="2">
    <source>
        <dbReference type="Proteomes" id="UP001141806"/>
    </source>
</evidence>
<evidence type="ECO:0000313" key="1">
    <source>
        <dbReference type="EMBL" id="KAJ4966373.1"/>
    </source>
</evidence>
<protein>
    <submittedName>
        <fullName evidence="1">Uncharacterized protein</fullName>
    </submittedName>
</protein>
<sequence length="106" mass="12000">MVFGKPKVFFRGSKVFDSETLDFKLRTGKSRGFLLVLVDSSGIKELKHKDSDIVFDRNSTIEEIALGQSDNQKPKKVCETHCKFRLMEGKKNLPVELQSLVVSPRA</sequence>
<dbReference type="EMBL" id="JAMYWD010000007">
    <property type="protein sequence ID" value="KAJ4966373.1"/>
    <property type="molecule type" value="Genomic_DNA"/>
</dbReference>
<organism evidence="1 2">
    <name type="scientific">Protea cynaroides</name>
    <dbReference type="NCBI Taxonomy" id="273540"/>
    <lineage>
        <taxon>Eukaryota</taxon>
        <taxon>Viridiplantae</taxon>
        <taxon>Streptophyta</taxon>
        <taxon>Embryophyta</taxon>
        <taxon>Tracheophyta</taxon>
        <taxon>Spermatophyta</taxon>
        <taxon>Magnoliopsida</taxon>
        <taxon>Proteales</taxon>
        <taxon>Proteaceae</taxon>
        <taxon>Protea</taxon>
    </lineage>
</organism>
<proteinExistence type="predicted"/>
<gene>
    <name evidence="1" type="ORF">NE237_018222</name>
</gene>
<dbReference type="Proteomes" id="UP001141806">
    <property type="component" value="Unassembled WGS sequence"/>
</dbReference>
<dbReference type="AlphaFoldDB" id="A0A9Q0QNT5"/>
<reference evidence="1" key="1">
    <citation type="journal article" date="2023" name="Plant J.">
        <title>The genome of the king protea, Protea cynaroides.</title>
        <authorList>
            <person name="Chang J."/>
            <person name="Duong T.A."/>
            <person name="Schoeman C."/>
            <person name="Ma X."/>
            <person name="Roodt D."/>
            <person name="Barker N."/>
            <person name="Li Z."/>
            <person name="Van de Peer Y."/>
            <person name="Mizrachi E."/>
        </authorList>
    </citation>
    <scope>NUCLEOTIDE SEQUENCE</scope>
    <source>
        <tissue evidence="1">Young leaves</tissue>
    </source>
</reference>
<accession>A0A9Q0QNT5</accession>
<comment type="caution">
    <text evidence="1">The sequence shown here is derived from an EMBL/GenBank/DDBJ whole genome shotgun (WGS) entry which is preliminary data.</text>
</comment>
<keyword evidence="2" id="KW-1185">Reference proteome</keyword>
<name>A0A9Q0QNT5_9MAGN</name>
<dbReference type="OrthoDB" id="1886721at2759"/>